<proteinExistence type="predicted"/>
<name>A0A7G2CSR7_9TRYP</name>
<accession>A0A7G2CSR7</accession>
<reference evidence="2 3" key="1">
    <citation type="submission" date="2020-08" db="EMBL/GenBank/DDBJ databases">
        <authorList>
            <person name="Newling K."/>
            <person name="Davey J."/>
            <person name="Forrester S."/>
        </authorList>
    </citation>
    <scope>NUCLEOTIDE SEQUENCE [LARGE SCALE GENOMIC DNA]</scope>
    <source>
        <strain evidence="3">Crithidia deanei Carvalho (ATCC PRA-265)</strain>
    </source>
</reference>
<evidence type="ECO:0000313" key="3">
    <source>
        <dbReference type="Proteomes" id="UP000515908"/>
    </source>
</evidence>
<evidence type="ECO:0000256" key="1">
    <source>
        <dbReference type="SAM" id="MobiDB-lite"/>
    </source>
</evidence>
<dbReference type="EMBL" id="LR877168">
    <property type="protein sequence ID" value="CAD2222034.1"/>
    <property type="molecule type" value="Genomic_DNA"/>
</dbReference>
<dbReference type="VEuPathDB" id="TriTrypDB:ADEAN_000957300"/>
<dbReference type="Proteomes" id="UP000515908">
    <property type="component" value="Chromosome 24"/>
</dbReference>
<organism evidence="2 3">
    <name type="scientific">Angomonas deanei</name>
    <dbReference type="NCBI Taxonomy" id="59799"/>
    <lineage>
        <taxon>Eukaryota</taxon>
        <taxon>Discoba</taxon>
        <taxon>Euglenozoa</taxon>
        <taxon>Kinetoplastea</taxon>
        <taxon>Metakinetoplastina</taxon>
        <taxon>Trypanosomatida</taxon>
        <taxon>Trypanosomatidae</taxon>
        <taxon>Strigomonadinae</taxon>
        <taxon>Angomonas</taxon>
    </lineage>
</organism>
<evidence type="ECO:0000313" key="2">
    <source>
        <dbReference type="EMBL" id="CAD2222034.1"/>
    </source>
</evidence>
<sequence length="916" mass="101271">MPHTLPIPDGTQRVEGTATPEEETPLKILERLKNAKVGSKFTLPPSVNKLMNAVEQKEELVAKKKDFTTEDKQIIAQIFGVIQKFVSIPDRSPVFGTTPGQYAAAWNRAKQQNAENAAEFPLFPTFLFNVLYVMPDDPTNNILVCATALLLDLSCIIDDFADHVRRTRNDKRFDCCVVTNCGNELNLLCKSGVFIQERGTEMAQIKGWAKGEEGKRSDFTLSIGGESGSGKTRAALQCASFYRTKNSSVQEENVLTIYIKVGNESTDNWYLDVEAKDEFTKKAARIMQEMWDKNEEYKRLFPKCNSHAFLEECIKKSAADKNALRYLRVAQGCKWVCETIRQHANFPYTMKSKKPFDVAFIVPDEIGSYPWLYKAVNGNSTDGAYITNFFTDDTSFAEKYQFICSTTASESIFRNLCTSPGQFNAVTMRPSSTLYRELLKKQIVDKNVLIALWILDENLYFESLVQSRRCAVVAVERIGKLMSTVTLISSTAGDMNVCQKKRSNVNKRLPDILFNLADKEGMYAVAGFLVGVVAAEYKKLSGVKNINSTDAQEIVAKGIRAFLSCKEEDFEKVFSGFPKNPLEHGLFDCRTEPQKDGTRRVTISVSAAQQVMAATAYGGGATFTCSVSGGAFETFSASLLSTYLSGYSNSKTQIEGLPPANLSTFLNSVSATKFPSTYDNPLVHPSVSGVLFSPHQIALNKTLGSYLSVLAQFHGGSEERQAFVLVNGRGAPYADLIAKSGDILFLVQCKGSIDIPKFPVEKELRKRGVSDKGDVGIEALVSALCSGDVVDEKKLRKAIKILESKKGNFHEKFRKCLDAICGKKEWQIADSDAALLKRKLLADLLMRSLGCTTAVPVFMCTDPGTNEAKEDLKDLVEGHKVNSFGWNDPAALIFVGGGIERSIIVKDPFEKAKVPR</sequence>
<protein>
    <submittedName>
        <fullName evidence="2">Uncharacterized protein</fullName>
    </submittedName>
</protein>
<feature type="region of interest" description="Disordered" evidence="1">
    <location>
        <begin position="1"/>
        <end position="22"/>
    </location>
</feature>
<keyword evidence="3" id="KW-1185">Reference proteome</keyword>
<dbReference type="AlphaFoldDB" id="A0A7G2CSR7"/>
<gene>
    <name evidence="2" type="ORF">ADEAN_000957300</name>
</gene>